<gene>
    <name evidence="12" type="primary">holB</name>
    <name evidence="12" type="ORF">ACFP73_07245</name>
</gene>
<comment type="function">
    <text evidence="8">DNA polymerase III is a complex, multichain enzyme responsible for most of the replicative synthesis in bacteria. This DNA polymerase also exhibits 3' to 5' exonuclease activity.</text>
</comment>
<evidence type="ECO:0000256" key="2">
    <source>
        <dbReference type="ARBA" id="ARBA00014363"/>
    </source>
</evidence>
<evidence type="ECO:0000259" key="10">
    <source>
        <dbReference type="Pfam" id="PF09115"/>
    </source>
</evidence>
<keyword evidence="13" id="KW-1185">Reference proteome</keyword>
<sequence length="326" mass="36428">MEWYPWLNSTYKNIISQHQAGRGHHALLIQALPGMGDSALVWGVSRWLMCSQPAGVKSCGQCHGCQLMTAHNHPDWYSLTAEKGKSSLGVDAIRQVTDKLYHFAQQGGAKVIYIPYAEQLTEAAANALLKTLEEPPADCWFFLCSRQPSALPATLRSRCMTLTLPVPAEQHSLQWLAAQTSQPQDNLLTALRLAGGAPAAALEMFTGNQWEQRSKLCQGLGTSLPDNCLALLPLLNHEDVALRIHWLMALLLDSVKYHQQNLRWITNIDQQPLVARLAEIISLPALHQSLSRWMQCRHHLLETPAVNHELLVTEALLDWEQMFRAG</sequence>
<evidence type="ECO:0000256" key="1">
    <source>
        <dbReference type="ARBA" id="ARBA00012417"/>
    </source>
</evidence>
<dbReference type="InterPro" id="IPR027417">
    <property type="entry name" value="P-loop_NTPase"/>
</dbReference>
<comment type="caution">
    <text evidence="12">The sequence shown here is derived from an EMBL/GenBank/DDBJ whole genome shotgun (WGS) entry which is preliminary data.</text>
</comment>
<dbReference type="EMBL" id="JBHSUC010000006">
    <property type="protein sequence ID" value="MFC6361893.1"/>
    <property type="molecule type" value="Genomic_DNA"/>
</dbReference>
<dbReference type="Gene3D" id="1.20.272.10">
    <property type="match status" value="1"/>
</dbReference>
<dbReference type="GO" id="GO:0003887">
    <property type="term" value="F:DNA-directed DNA polymerase activity"/>
    <property type="evidence" value="ECO:0007669"/>
    <property type="project" value="UniProtKB-EC"/>
</dbReference>
<dbReference type="Proteomes" id="UP001596215">
    <property type="component" value="Unassembled WGS sequence"/>
</dbReference>
<dbReference type="InterPro" id="IPR008921">
    <property type="entry name" value="DNA_pol3_clamp-load_cplx_C"/>
</dbReference>
<dbReference type="Pfam" id="PF09115">
    <property type="entry name" value="DNApol3-delta_C"/>
    <property type="match status" value="1"/>
</dbReference>
<evidence type="ECO:0000256" key="7">
    <source>
        <dbReference type="ARBA" id="ARBA00026073"/>
    </source>
</evidence>
<reference evidence="13" key="1">
    <citation type="journal article" date="2019" name="Int. J. Syst. Evol. Microbiol.">
        <title>The Global Catalogue of Microorganisms (GCM) 10K type strain sequencing project: providing services to taxonomists for standard genome sequencing and annotation.</title>
        <authorList>
            <consortium name="The Broad Institute Genomics Platform"/>
            <consortium name="The Broad Institute Genome Sequencing Center for Infectious Disease"/>
            <person name="Wu L."/>
            <person name="Ma J."/>
        </authorList>
    </citation>
    <scope>NUCLEOTIDE SEQUENCE [LARGE SCALE GENOMIC DNA]</scope>
    <source>
        <strain evidence="13">CGMCC 4.1530</strain>
    </source>
</reference>
<evidence type="ECO:0000256" key="3">
    <source>
        <dbReference type="ARBA" id="ARBA00022679"/>
    </source>
</evidence>
<keyword evidence="5" id="KW-0235">DNA replication</keyword>
<evidence type="ECO:0000256" key="8">
    <source>
        <dbReference type="ARBA" id="ARBA00037724"/>
    </source>
</evidence>
<dbReference type="SUPFAM" id="SSF48019">
    <property type="entry name" value="post-AAA+ oligomerization domain-like"/>
    <property type="match status" value="1"/>
</dbReference>
<comment type="catalytic activity">
    <reaction evidence="9">
        <text>DNA(n) + a 2'-deoxyribonucleoside 5'-triphosphate = DNA(n+1) + diphosphate</text>
        <dbReference type="Rhea" id="RHEA:22508"/>
        <dbReference type="Rhea" id="RHEA-COMP:17339"/>
        <dbReference type="Rhea" id="RHEA-COMP:17340"/>
        <dbReference type="ChEBI" id="CHEBI:33019"/>
        <dbReference type="ChEBI" id="CHEBI:61560"/>
        <dbReference type="ChEBI" id="CHEBI:173112"/>
        <dbReference type="EC" id="2.7.7.7"/>
    </reaction>
</comment>
<dbReference type="NCBIfam" id="TIGR00678">
    <property type="entry name" value="holB"/>
    <property type="match status" value="1"/>
</dbReference>
<dbReference type="Pfam" id="PF13177">
    <property type="entry name" value="DNA_pol3_delta2"/>
    <property type="match status" value="1"/>
</dbReference>
<comment type="subunit">
    <text evidence="7">DNA polymerase III contains a core (composed of alpha, epsilon and theta chains) that associates with a tau subunit. This core dimerizes to form the POLIII' complex. PolIII' associates with the gamma complex (composed of gamma, delta, delta', psi and chi chains) and with the beta chain to form the complete DNA polymerase III complex.</text>
</comment>
<feature type="domain" description="DNA polymerase III subunit delta' AAA+ ATPase lid" evidence="11">
    <location>
        <begin position="167"/>
        <end position="204"/>
    </location>
</feature>
<dbReference type="Gene3D" id="1.10.8.10">
    <property type="entry name" value="DNA helicase RuvA subunit, C-terminal domain"/>
    <property type="match status" value="1"/>
</dbReference>
<evidence type="ECO:0000256" key="9">
    <source>
        <dbReference type="ARBA" id="ARBA00049244"/>
    </source>
</evidence>
<accession>A0ABW1VQ27</accession>
<dbReference type="PANTHER" id="PTHR11669:SF8">
    <property type="entry name" value="DNA POLYMERASE III SUBUNIT DELTA"/>
    <property type="match status" value="1"/>
</dbReference>
<evidence type="ECO:0000313" key="12">
    <source>
        <dbReference type="EMBL" id="MFC6361893.1"/>
    </source>
</evidence>
<proteinExistence type="predicted"/>
<feature type="domain" description="DNA polymerase III delta subunit C-terminal" evidence="10">
    <location>
        <begin position="208"/>
        <end position="321"/>
    </location>
</feature>
<evidence type="ECO:0000259" key="11">
    <source>
        <dbReference type="Pfam" id="PF21500"/>
    </source>
</evidence>
<keyword evidence="6" id="KW-0239">DNA-directed DNA polymerase</keyword>
<protein>
    <recommendedName>
        <fullName evidence="2">DNA polymerase III subunit delta'</fullName>
        <ecNumber evidence="1">2.7.7.7</ecNumber>
    </recommendedName>
</protein>
<dbReference type="InterPro" id="IPR048731">
    <property type="entry name" value="HolB_lid-gammaproteobact"/>
</dbReference>
<dbReference type="EC" id="2.7.7.7" evidence="1"/>
<name>A0ABW1VQ27_9GAMM</name>
<organism evidence="12 13">
    <name type="scientific">Tatumella punctata</name>
    <dbReference type="NCBI Taxonomy" id="399969"/>
    <lineage>
        <taxon>Bacteria</taxon>
        <taxon>Pseudomonadati</taxon>
        <taxon>Pseudomonadota</taxon>
        <taxon>Gammaproteobacteria</taxon>
        <taxon>Enterobacterales</taxon>
        <taxon>Erwiniaceae</taxon>
        <taxon>Tatumella</taxon>
    </lineage>
</organism>
<keyword evidence="4 12" id="KW-0548">Nucleotidyltransferase</keyword>
<evidence type="ECO:0000313" key="13">
    <source>
        <dbReference type="Proteomes" id="UP001596215"/>
    </source>
</evidence>
<dbReference type="RefSeq" id="WP_212708736.1">
    <property type="nucleotide sequence ID" value="NZ_BAAAFW010000037.1"/>
</dbReference>
<keyword evidence="3 12" id="KW-0808">Transferase</keyword>
<dbReference type="InterPro" id="IPR004622">
    <property type="entry name" value="DNA_pol_HolB"/>
</dbReference>
<evidence type="ECO:0000256" key="6">
    <source>
        <dbReference type="ARBA" id="ARBA00022932"/>
    </source>
</evidence>
<dbReference type="Pfam" id="PF21500">
    <property type="entry name" value="HolB_lid"/>
    <property type="match status" value="1"/>
</dbReference>
<evidence type="ECO:0000256" key="4">
    <source>
        <dbReference type="ARBA" id="ARBA00022695"/>
    </source>
</evidence>
<evidence type="ECO:0000256" key="5">
    <source>
        <dbReference type="ARBA" id="ARBA00022705"/>
    </source>
</evidence>
<dbReference type="SUPFAM" id="SSF52540">
    <property type="entry name" value="P-loop containing nucleoside triphosphate hydrolases"/>
    <property type="match status" value="1"/>
</dbReference>
<dbReference type="InterPro" id="IPR050238">
    <property type="entry name" value="DNA_Rep/Repair_Clamp_Loader"/>
</dbReference>
<dbReference type="InterPro" id="IPR015199">
    <property type="entry name" value="DNA_pol_III_delta_C"/>
</dbReference>
<dbReference type="Gene3D" id="3.40.50.300">
    <property type="entry name" value="P-loop containing nucleotide triphosphate hydrolases"/>
    <property type="match status" value="1"/>
</dbReference>
<dbReference type="PANTHER" id="PTHR11669">
    <property type="entry name" value="REPLICATION FACTOR C / DNA POLYMERASE III GAMMA-TAU SUBUNIT"/>
    <property type="match status" value="1"/>
</dbReference>